<dbReference type="PROSITE" id="PS52004">
    <property type="entry name" value="KS3_2"/>
    <property type="match status" value="1"/>
</dbReference>
<dbReference type="GO" id="GO:0006633">
    <property type="term" value="P:fatty acid biosynthetic process"/>
    <property type="evidence" value="ECO:0007669"/>
    <property type="project" value="TreeGrafter"/>
</dbReference>
<dbReference type="AlphaFoldDB" id="A0A8J3PPS1"/>
<feature type="domain" description="Ketosynthase family 3 (KS3)" evidence="5">
    <location>
        <begin position="2"/>
        <end position="413"/>
    </location>
</feature>
<organism evidence="6 7">
    <name type="scientific">Planosporangium flavigriseum</name>
    <dbReference type="NCBI Taxonomy" id="373681"/>
    <lineage>
        <taxon>Bacteria</taxon>
        <taxon>Bacillati</taxon>
        <taxon>Actinomycetota</taxon>
        <taxon>Actinomycetes</taxon>
        <taxon>Micromonosporales</taxon>
        <taxon>Micromonosporaceae</taxon>
        <taxon>Planosporangium</taxon>
    </lineage>
</organism>
<proteinExistence type="inferred from homology"/>
<dbReference type="Pfam" id="PF02801">
    <property type="entry name" value="Ketoacyl-synt_C"/>
    <property type="match status" value="1"/>
</dbReference>
<dbReference type="InterPro" id="IPR014030">
    <property type="entry name" value="Ketoacyl_synth_N"/>
</dbReference>
<dbReference type="GO" id="GO:0004315">
    <property type="term" value="F:3-oxoacyl-[acyl-carrier-protein] synthase activity"/>
    <property type="evidence" value="ECO:0007669"/>
    <property type="project" value="TreeGrafter"/>
</dbReference>
<comment type="similarity">
    <text evidence="1 4">Belongs to the thiolase-like superfamily. Beta-ketoacyl-ACP synthases family.</text>
</comment>
<dbReference type="Gene3D" id="3.40.47.10">
    <property type="match status" value="2"/>
</dbReference>
<sequence length="418" mass="42340">MTRRAVLTGLGVVAPTGGDTEEYWTATLAGRSAIGPITHFDASAYPARLAGEVRDFDAGGAVEQRILAQTDRWTHFALVAASRALAAAGLPDAGDEGFSIGVTTSASSGGNLFGQREIQALWSKGPAFVGPYQSIAWFYAASTGQLSIANQLRGPCGVICTEGAGGLDALGHARRAIRRGTRAVLTGGTEAPIGPYALTCQIPAGTLFTGADPERAYRPFTRDAAGHVPGEGGAMMVVEEWASARDRGVPVLAEIAGYATAFAGPSDDRADAGGWAASAPALAAAIGGALADAGLSPSDIDAVVADAVGVRAADRAEVEALRIALGERAARAPVTAPKAGVGRLYSGGAALDVVTAALAIRDGALPPTPSVIPADVDEDIDLVTGEPRRLPLSNVLVIARGFGGFASALVLRRPPDAG</sequence>
<accession>A0A8J3PPS1</accession>
<dbReference type="Proteomes" id="UP000653674">
    <property type="component" value="Unassembled WGS sequence"/>
</dbReference>
<gene>
    <name evidence="6" type="ORF">Pfl04_46070</name>
</gene>
<keyword evidence="2 4" id="KW-0808">Transferase</keyword>
<evidence type="ECO:0000256" key="2">
    <source>
        <dbReference type="ARBA" id="ARBA00022679"/>
    </source>
</evidence>
<dbReference type="PANTHER" id="PTHR11712">
    <property type="entry name" value="POLYKETIDE SYNTHASE-RELATED"/>
    <property type="match status" value="1"/>
</dbReference>
<dbReference type="PANTHER" id="PTHR11712:SF322">
    <property type="entry name" value="POLYKETIDE BETA-KETOACYL SYNTHASE 2-RELATED"/>
    <property type="match status" value="1"/>
</dbReference>
<evidence type="ECO:0000259" key="5">
    <source>
        <dbReference type="PROSITE" id="PS52004"/>
    </source>
</evidence>
<comment type="caution">
    <text evidence="6">The sequence shown here is derived from an EMBL/GenBank/DDBJ whole genome shotgun (WGS) entry which is preliminary data.</text>
</comment>
<evidence type="ECO:0000256" key="3">
    <source>
        <dbReference type="ARBA" id="ARBA00023315"/>
    </source>
</evidence>
<dbReference type="InterPro" id="IPR020841">
    <property type="entry name" value="PKS_Beta-ketoAc_synthase_dom"/>
</dbReference>
<dbReference type="EMBL" id="BONU01000047">
    <property type="protein sequence ID" value="GIG76203.1"/>
    <property type="molecule type" value="Genomic_DNA"/>
</dbReference>
<dbReference type="InterPro" id="IPR014031">
    <property type="entry name" value="Ketoacyl_synth_C"/>
</dbReference>
<dbReference type="SUPFAM" id="SSF53901">
    <property type="entry name" value="Thiolase-like"/>
    <property type="match status" value="2"/>
</dbReference>
<evidence type="ECO:0000313" key="6">
    <source>
        <dbReference type="EMBL" id="GIG76203.1"/>
    </source>
</evidence>
<keyword evidence="7" id="KW-1185">Reference proteome</keyword>
<evidence type="ECO:0000256" key="1">
    <source>
        <dbReference type="ARBA" id="ARBA00008467"/>
    </source>
</evidence>
<dbReference type="InterPro" id="IPR000794">
    <property type="entry name" value="Beta-ketoacyl_synthase"/>
</dbReference>
<evidence type="ECO:0000313" key="7">
    <source>
        <dbReference type="Proteomes" id="UP000653674"/>
    </source>
</evidence>
<protein>
    <submittedName>
        <fullName evidence="6">Putative polyketide beta-ketoacyl synthase 2</fullName>
    </submittedName>
</protein>
<dbReference type="Pfam" id="PF00109">
    <property type="entry name" value="ketoacyl-synt"/>
    <property type="match status" value="1"/>
</dbReference>
<keyword evidence="3" id="KW-0012">Acyltransferase</keyword>
<dbReference type="InterPro" id="IPR016039">
    <property type="entry name" value="Thiolase-like"/>
</dbReference>
<name>A0A8J3PPS1_9ACTN</name>
<evidence type="ECO:0000256" key="4">
    <source>
        <dbReference type="RuleBase" id="RU003694"/>
    </source>
</evidence>
<dbReference type="RefSeq" id="WP_168079963.1">
    <property type="nucleotide sequence ID" value="NZ_BAAAQJ010000042.1"/>
</dbReference>
<reference evidence="6" key="1">
    <citation type="submission" date="2021-01" db="EMBL/GenBank/DDBJ databases">
        <title>Whole genome shotgun sequence of Planosporangium flavigriseum NBRC 105377.</title>
        <authorList>
            <person name="Komaki H."/>
            <person name="Tamura T."/>
        </authorList>
    </citation>
    <scope>NUCLEOTIDE SEQUENCE</scope>
    <source>
        <strain evidence="6">NBRC 105377</strain>
    </source>
</reference>